<dbReference type="NCBIfam" id="TIGR00462">
    <property type="entry name" value="genX"/>
    <property type="match status" value="1"/>
</dbReference>
<dbReference type="GO" id="GO:0000049">
    <property type="term" value="F:tRNA binding"/>
    <property type="evidence" value="ECO:0007669"/>
    <property type="project" value="TreeGrafter"/>
</dbReference>
<dbReference type="EMBL" id="UOFK01000046">
    <property type="protein sequence ID" value="VAW73875.1"/>
    <property type="molecule type" value="Genomic_DNA"/>
</dbReference>
<keyword evidence="6" id="KW-0648">Protein biosynthesis</keyword>
<keyword evidence="6" id="KW-0251">Elongation factor</keyword>
<reference evidence="6" key="1">
    <citation type="submission" date="2018-06" db="EMBL/GenBank/DDBJ databases">
        <authorList>
            <person name="Zhirakovskaya E."/>
        </authorList>
    </citation>
    <scope>NUCLEOTIDE SEQUENCE</scope>
</reference>
<dbReference type="PANTHER" id="PTHR42918">
    <property type="entry name" value="LYSYL-TRNA SYNTHETASE"/>
    <property type="match status" value="1"/>
</dbReference>
<dbReference type="SUPFAM" id="SSF55681">
    <property type="entry name" value="Class II aaRS and biotin synthetases"/>
    <property type="match status" value="1"/>
</dbReference>
<keyword evidence="4" id="KW-0067">ATP-binding</keyword>
<organism evidence="6">
    <name type="scientific">hydrothermal vent metagenome</name>
    <dbReference type="NCBI Taxonomy" id="652676"/>
    <lineage>
        <taxon>unclassified sequences</taxon>
        <taxon>metagenomes</taxon>
        <taxon>ecological metagenomes</taxon>
    </lineage>
</organism>
<feature type="domain" description="Aminoacyl-transfer RNA synthetases class-II family profile" evidence="5">
    <location>
        <begin position="21"/>
        <end position="326"/>
    </location>
</feature>
<name>A0A3B0XZQ4_9ZZZZ</name>
<dbReference type="FunFam" id="3.30.930.10:FF:000017">
    <property type="entry name" value="Elongation factor P--(R)-beta-lysine ligase"/>
    <property type="match status" value="1"/>
</dbReference>
<dbReference type="Gene3D" id="3.30.930.10">
    <property type="entry name" value="Bira Bifunctional Protein, Domain 2"/>
    <property type="match status" value="1"/>
</dbReference>
<evidence type="ECO:0000256" key="4">
    <source>
        <dbReference type="ARBA" id="ARBA00022840"/>
    </source>
</evidence>
<evidence type="ECO:0000256" key="3">
    <source>
        <dbReference type="ARBA" id="ARBA00022741"/>
    </source>
</evidence>
<keyword evidence="3" id="KW-0547">Nucleotide-binding</keyword>
<dbReference type="InterPro" id="IPR004364">
    <property type="entry name" value="Aa-tRNA-synt_II"/>
</dbReference>
<evidence type="ECO:0000259" key="5">
    <source>
        <dbReference type="PROSITE" id="PS50862"/>
    </source>
</evidence>
<dbReference type="GO" id="GO:0006430">
    <property type="term" value="P:lysyl-tRNA aminoacylation"/>
    <property type="evidence" value="ECO:0007669"/>
    <property type="project" value="InterPro"/>
</dbReference>
<comment type="subunit">
    <text evidence="1">Homodimer.</text>
</comment>
<evidence type="ECO:0000256" key="2">
    <source>
        <dbReference type="ARBA" id="ARBA00022598"/>
    </source>
</evidence>
<dbReference type="AlphaFoldDB" id="A0A3B0XZQ4"/>
<dbReference type="GO" id="GO:0003746">
    <property type="term" value="F:translation elongation factor activity"/>
    <property type="evidence" value="ECO:0007669"/>
    <property type="project" value="UniProtKB-KW"/>
</dbReference>
<dbReference type="InterPro" id="IPR006195">
    <property type="entry name" value="aa-tRNA-synth_II"/>
</dbReference>
<keyword evidence="2 6" id="KW-0436">Ligase</keyword>
<dbReference type="InterPro" id="IPR045864">
    <property type="entry name" value="aa-tRNA-synth_II/BPL/LPL"/>
</dbReference>
<protein>
    <submittedName>
        <fullName evidence="6">Translation elongation factor P Lys34--(R)-beta-lysine ligase</fullName>
    </submittedName>
</protein>
<dbReference type="PRINTS" id="PR00982">
    <property type="entry name" value="TRNASYNTHLYS"/>
</dbReference>
<dbReference type="InterPro" id="IPR004525">
    <property type="entry name" value="EpmA"/>
</dbReference>
<dbReference type="PANTHER" id="PTHR42918:SF6">
    <property type="entry name" value="ELONGATION FACTOR P--(R)-BETA-LYSINE LIGASE"/>
    <property type="match status" value="1"/>
</dbReference>
<dbReference type="GO" id="GO:0005524">
    <property type="term" value="F:ATP binding"/>
    <property type="evidence" value="ECO:0007669"/>
    <property type="project" value="UniProtKB-KW"/>
</dbReference>
<dbReference type="GO" id="GO:0005829">
    <property type="term" value="C:cytosol"/>
    <property type="evidence" value="ECO:0007669"/>
    <property type="project" value="TreeGrafter"/>
</dbReference>
<dbReference type="PROSITE" id="PS50862">
    <property type="entry name" value="AA_TRNA_LIGASE_II"/>
    <property type="match status" value="1"/>
</dbReference>
<dbReference type="NCBIfam" id="NF006828">
    <property type="entry name" value="PRK09350.1"/>
    <property type="match status" value="1"/>
</dbReference>
<evidence type="ECO:0000313" key="6">
    <source>
        <dbReference type="EMBL" id="VAW73875.1"/>
    </source>
</evidence>
<evidence type="ECO:0000256" key="1">
    <source>
        <dbReference type="ARBA" id="ARBA00011738"/>
    </source>
</evidence>
<dbReference type="InterPro" id="IPR018149">
    <property type="entry name" value="Lys-tRNA-synth_II_C"/>
</dbReference>
<gene>
    <name evidence="6" type="ORF">MNBD_GAMMA13-1810</name>
</gene>
<proteinExistence type="predicted"/>
<dbReference type="GO" id="GO:0004824">
    <property type="term" value="F:lysine-tRNA ligase activity"/>
    <property type="evidence" value="ECO:0007669"/>
    <property type="project" value="InterPro"/>
</dbReference>
<dbReference type="Pfam" id="PF00152">
    <property type="entry name" value="tRNA-synt_2"/>
    <property type="match status" value="1"/>
</dbReference>
<sequence length="332" mass="37927">MPRTDLSTETDWRSGAELETLQLRARLLARIRTFFSERGVLEVDTPVFSRAGNTDPAIESFQTHWQGPGPEMALYLQTSPEFFMKRLLASGSGAIYQLCHVFRDGEWGRRHNPEFLLLEWYRPSMDHYALMDEIDALLATILKDIHDYTPARRLTYQQWFLNETGLDPWSDTVATFRRFAETELACVPETMPTDELDPWLDLLVSHWLEPRLDNGPLFIYDYPASQASLARVRQQPQAVAERFELYFNGVELANGFHELTDADEQQRRFEGDNVVRQQVGQDVVPMDEQLIAALRSGLPDCAGVALGIDRLLMSIADLSDIDAAMPFGLQRV</sequence>
<accession>A0A3B0XZQ4</accession>